<keyword evidence="1" id="KW-0812">Transmembrane</keyword>
<dbReference type="Pfam" id="PF11677">
    <property type="entry name" value="DUF3273"/>
    <property type="match status" value="1"/>
</dbReference>
<gene>
    <name evidence="2" type="ORF">IE077_003235</name>
</gene>
<feature type="transmembrane region" description="Helical" evidence="1">
    <location>
        <begin position="158"/>
        <end position="181"/>
    </location>
</feature>
<proteinExistence type="predicted"/>
<keyword evidence="3" id="KW-1185">Reference proteome</keyword>
<reference evidence="2 3" key="1">
    <citation type="journal article" date="2020" name="bioRxiv">
        <title>Metabolic contributions of an alphaproteobacterial endosymbiont in the apicomplexan Cardiosporidium cionae.</title>
        <authorList>
            <person name="Hunter E.S."/>
            <person name="Paight C.J."/>
            <person name="Lane C.E."/>
        </authorList>
    </citation>
    <scope>NUCLEOTIDE SEQUENCE [LARGE SCALE GENOMIC DNA]</scope>
    <source>
        <strain evidence="2">ESH_2018</strain>
    </source>
</reference>
<keyword evidence="1" id="KW-1133">Transmembrane helix</keyword>
<feature type="transmembrane region" description="Helical" evidence="1">
    <location>
        <begin position="117"/>
        <end position="138"/>
    </location>
</feature>
<evidence type="ECO:0000256" key="1">
    <source>
        <dbReference type="SAM" id="Phobius"/>
    </source>
</evidence>
<name>A0ABQ7JF61_9APIC</name>
<feature type="transmembrane region" description="Helical" evidence="1">
    <location>
        <begin position="76"/>
        <end position="97"/>
    </location>
</feature>
<accession>A0ABQ7JF61</accession>
<feature type="transmembrane region" description="Helical" evidence="1">
    <location>
        <begin position="30"/>
        <end position="53"/>
    </location>
</feature>
<keyword evidence="1" id="KW-0472">Membrane</keyword>
<comment type="caution">
    <text evidence="2">The sequence shown here is derived from an EMBL/GenBank/DDBJ whole genome shotgun (WGS) entry which is preliminary data.</text>
</comment>
<dbReference type="Proteomes" id="UP000823046">
    <property type="component" value="Unassembled WGS sequence"/>
</dbReference>
<feature type="transmembrane region" description="Helical" evidence="1">
    <location>
        <begin position="193"/>
        <end position="214"/>
    </location>
</feature>
<sequence>MWYTTRQEGFDDPRHTKRGPCINVQRRTNYFLRIGFTAELIALTALYICYWIYGGSGLFGYDLKGLPEVARLSGKLRWILVFFTGLNLDGALLVLCFQGVLADDTCWARGYRAGSKILKFATFLDVLSSLLQLIFYLYVAKFYSARWFQHFEDGGSEWVFFAFIRILHSFSLIMYAAATYLLEVYHDEGAGDLHAYINSCLVASAGLIEFIVIFLKYSSISTAFIWLALLAVTIWCYFFEPEVNLVSPALFETELTNDVEIQVEKFARMSPFLRQDTSDVPTYAHPANPTEME</sequence>
<dbReference type="InterPro" id="IPR021691">
    <property type="entry name" value="DUF3273"/>
</dbReference>
<evidence type="ECO:0000313" key="2">
    <source>
        <dbReference type="EMBL" id="KAF8822639.1"/>
    </source>
</evidence>
<organism evidence="2 3">
    <name type="scientific">Cardiosporidium cionae</name>
    <dbReference type="NCBI Taxonomy" id="476202"/>
    <lineage>
        <taxon>Eukaryota</taxon>
        <taxon>Sar</taxon>
        <taxon>Alveolata</taxon>
        <taxon>Apicomplexa</taxon>
        <taxon>Aconoidasida</taxon>
        <taxon>Nephromycida</taxon>
        <taxon>Cardiosporidium</taxon>
    </lineage>
</organism>
<evidence type="ECO:0000313" key="3">
    <source>
        <dbReference type="Proteomes" id="UP000823046"/>
    </source>
</evidence>
<protein>
    <submittedName>
        <fullName evidence="2">Glideosome-associated protein with multiple-membrane spans GAPM3</fullName>
    </submittedName>
</protein>
<dbReference type="EMBL" id="JADAQX010000035">
    <property type="protein sequence ID" value="KAF8822639.1"/>
    <property type="molecule type" value="Genomic_DNA"/>
</dbReference>
<feature type="transmembrane region" description="Helical" evidence="1">
    <location>
        <begin position="220"/>
        <end position="239"/>
    </location>
</feature>